<dbReference type="SUPFAM" id="SSF53901">
    <property type="entry name" value="Thiolase-like"/>
    <property type="match status" value="1"/>
</dbReference>
<keyword evidence="1 4" id="KW-0012">Acyltransferase</keyword>
<comment type="catalytic activity">
    <reaction evidence="2">
        <text>a very-long-chain acyl-CoA + malonyl-CoA + H(+) = a very-long-chain 3-oxoacyl-CoA + CO2 + CoA</text>
        <dbReference type="Rhea" id="RHEA:32727"/>
        <dbReference type="ChEBI" id="CHEBI:15378"/>
        <dbReference type="ChEBI" id="CHEBI:16526"/>
        <dbReference type="ChEBI" id="CHEBI:57287"/>
        <dbReference type="ChEBI" id="CHEBI:57384"/>
        <dbReference type="ChEBI" id="CHEBI:90725"/>
        <dbReference type="ChEBI" id="CHEBI:90736"/>
        <dbReference type="EC" id="2.3.1.199"/>
    </reaction>
</comment>
<evidence type="ECO:0000259" key="3">
    <source>
        <dbReference type="Pfam" id="PF08392"/>
    </source>
</evidence>
<dbReference type="AlphaFoldDB" id="A0A445LUJ3"/>
<evidence type="ECO:0000313" key="4">
    <source>
        <dbReference type="EMBL" id="RZC26873.1"/>
    </source>
</evidence>
<organism evidence="4 5">
    <name type="scientific">Glycine soja</name>
    <name type="common">Wild soybean</name>
    <dbReference type="NCBI Taxonomy" id="3848"/>
    <lineage>
        <taxon>Eukaryota</taxon>
        <taxon>Viridiplantae</taxon>
        <taxon>Streptophyta</taxon>
        <taxon>Embryophyta</taxon>
        <taxon>Tracheophyta</taxon>
        <taxon>Spermatophyta</taxon>
        <taxon>Magnoliopsida</taxon>
        <taxon>eudicotyledons</taxon>
        <taxon>Gunneridae</taxon>
        <taxon>Pentapetalae</taxon>
        <taxon>rosids</taxon>
        <taxon>fabids</taxon>
        <taxon>Fabales</taxon>
        <taxon>Fabaceae</taxon>
        <taxon>Papilionoideae</taxon>
        <taxon>50 kb inversion clade</taxon>
        <taxon>NPAAA clade</taxon>
        <taxon>indigoferoid/millettioid clade</taxon>
        <taxon>Phaseoleae</taxon>
        <taxon>Glycine</taxon>
        <taxon>Glycine subgen. Soja</taxon>
    </lineage>
</organism>
<comment type="caution">
    <text evidence="4">The sequence shown here is derived from an EMBL/GenBank/DDBJ whole genome shotgun (WGS) entry which is preliminary data.</text>
</comment>
<accession>A0A445LUJ3</accession>
<proteinExistence type="predicted"/>
<dbReference type="GO" id="GO:0009922">
    <property type="term" value="F:fatty acid elongase activity"/>
    <property type="evidence" value="ECO:0007669"/>
    <property type="project" value="UniProtKB-EC"/>
</dbReference>
<sequence length="174" mass="19793">MAVASTVLLSLGALYRWKRSPTVYLVDFACYKPKKEHKISMEGFLKMTKESEGFEEESLQFQRKISTRTGLGDKTYLPRGITSCPPKLCMNEVHLEENIVMFNALDALLAKTGIDPKDIDIPVVNCGLFNPTPSLSAMIVNHYRLRSNIKSYNTRSHTVSDDEHYFPQILDVQF</sequence>
<dbReference type="PANTHER" id="PTHR31561">
    <property type="entry name" value="3-KETOACYL-COA SYNTHASE"/>
    <property type="match status" value="1"/>
</dbReference>
<evidence type="ECO:0000256" key="1">
    <source>
        <dbReference type="ARBA" id="ARBA00023315"/>
    </source>
</evidence>
<protein>
    <submittedName>
        <fullName evidence="4">3-ketoacyl-CoA synthase 1</fullName>
        <ecNumber evidence="4">2.3.1.199</ecNumber>
    </submittedName>
</protein>
<dbReference type="Gene3D" id="3.40.47.10">
    <property type="match status" value="1"/>
</dbReference>
<dbReference type="InterPro" id="IPR012392">
    <property type="entry name" value="3-ktacl-CoA_syn"/>
</dbReference>
<dbReference type="GO" id="GO:0006633">
    <property type="term" value="P:fatty acid biosynthetic process"/>
    <property type="evidence" value="ECO:0007669"/>
    <property type="project" value="InterPro"/>
</dbReference>
<keyword evidence="4" id="KW-0808">Transferase</keyword>
<dbReference type="EMBL" id="QZWG01000002">
    <property type="protein sequence ID" value="RZC26873.1"/>
    <property type="molecule type" value="Genomic_DNA"/>
</dbReference>
<dbReference type="Proteomes" id="UP000289340">
    <property type="component" value="Chromosome 2"/>
</dbReference>
<reference evidence="4 5" key="1">
    <citation type="submission" date="2018-09" db="EMBL/GenBank/DDBJ databases">
        <title>A high-quality reference genome of wild soybean provides a powerful tool to mine soybean genomes.</title>
        <authorList>
            <person name="Xie M."/>
            <person name="Chung C.Y.L."/>
            <person name="Li M.-W."/>
            <person name="Wong F.-L."/>
            <person name="Chan T.-F."/>
            <person name="Lam H.-M."/>
        </authorList>
    </citation>
    <scope>NUCLEOTIDE SEQUENCE [LARGE SCALE GENOMIC DNA]</scope>
    <source>
        <strain evidence="5">cv. W05</strain>
        <tissue evidence="4">Hypocotyl of etiolated seedlings</tissue>
    </source>
</reference>
<evidence type="ECO:0000313" key="5">
    <source>
        <dbReference type="Proteomes" id="UP000289340"/>
    </source>
</evidence>
<feature type="domain" description="FAE" evidence="3">
    <location>
        <begin position="17"/>
        <end position="153"/>
    </location>
</feature>
<dbReference type="EC" id="2.3.1.199" evidence="4"/>
<keyword evidence="5" id="KW-1185">Reference proteome</keyword>
<dbReference type="InterPro" id="IPR013601">
    <property type="entry name" value="FAE1_typ3_polyketide_synth"/>
</dbReference>
<dbReference type="InterPro" id="IPR016039">
    <property type="entry name" value="Thiolase-like"/>
</dbReference>
<dbReference type="GO" id="GO:0016020">
    <property type="term" value="C:membrane"/>
    <property type="evidence" value="ECO:0007669"/>
    <property type="project" value="InterPro"/>
</dbReference>
<name>A0A445LUJ3_GLYSO</name>
<gene>
    <name evidence="4" type="ORF">D0Y65_005179</name>
</gene>
<dbReference type="Pfam" id="PF08392">
    <property type="entry name" value="FAE1_CUT1_RppA"/>
    <property type="match status" value="1"/>
</dbReference>
<evidence type="ECO:0000256" key="2">
    <source>
        <dbReference type="ARBA" id="ARBA00047375"/>
    </source>
</evidence>